<keyword evidence="6" id="KW-1133">Transmembrane helix</keyword>
<evidence type="ECO:0000313" key="8">
    <source>
        <dbReference type="EMBL" id="CAL8099296.1"/>
    </source>
</evidence>
<dbReference type="SUPFAM" id="SSF57850">
    <property type="entry name" value="RING/U-box"/>
    <property type="match status" value="1"/>
</dbReference>
<dbReference type="Pfam" id="PF13639">
    <property type="entry name" value="zf-RING_2"/>
    <property type="match status" value="1"/>
</dbReference>
<evidence type="ECO:0000256" key="1">
    <source>
        <dbReference type="ARBA" id="ARBA00022723"/>
    </source>
</evidence>
<gene>
    <name evidence="8" type="ORF">ODALV1_LOCUS10200</name>
</gene>
<evidence type="ECO:0000256" key="4">
    <source>
        <dbReference type="PROSITE-ProRule" id="PRU00175"/>
    </source>
</evidence>
<feature type="transmembrane region" description="Helical" evidence="6">
    <location>
        <begin position="221"/>
        <end position="240"/>
    </location>
</feature>
<evidence type="ECO:0000256" key="2">
    <source>
        <dbReference type="ARBA" id="ARBA00022771"/>
    </source>
</evidence>
<accession>A0ABP1QDF3</accession>
<keyword evidence="3" id="KW-0862">Zinc</keyword>
<sequence>MNTEDYSGGDGRRRRTPRNPKMGRMYNGLTIPIFTNDDDDEDCHTYKSCHDVYTRNADTCQTSDYHCENPDQRKYHIDVLEQYYTCPICYDPCIESTMTNCGHKFCKACIDKWSGKKPVCPICSTLITSQHRIFNDDLFIESQLGCLSASVKDRFETAQTSRLQTLYKSHHSKNMLKAVRRKLDNSVSFLRSKSVSELGDNVRYSAHRILSALPTYSSNNGILIGILIGVGLMLLASFLMNRASFLTYIFLAIQNYNGTIPEAWIKSENEIEPTFKLPPKNQTMVEEESFFSSIITFFGNCGVVTYCTSFMNNVRA</sequence>
<protein>
    <recommendedName>
        <fullName evidence="7">RING-type domain-containing protein</fullName>
    </recommendedName>
</protein>
<evidence type="ECO:0000313" key="9">
    <source>
        <dbReference type="Proteomes" id="UP001642540"/>
    </source>
</evidence>
<proteinExistence type="predicted"/>
<dbReference type="Proteomes" id="UP001642540">
    <property type="component" value="Unassembled WGS sequence"/>
</dbReference>
<dbReference type="InterPro" id="IPR047126">
    <property type="entry name" value="RNF141-like"/>
</dbReference>
<reference evidence="8 9" key="1">
    <citation type="submission" date="2024-08" db="EMBL/GenBank/DDBJ databases">
        <authorList>
            <person name="Cucini C."/>
            <person name="Frati F."/>
        </authorList>
    </citation>
    <scope>NUCLEOTIDE SEQUENCE [LARGE SCALE GENOMIC DNA]</scope>
</reference>
<name>A0ABP1QDF3_9HEXA</name>
<keyword evidence="2 4" id="KW-0863">Zinc-finger</keyword>
<dbReference type="PROSITE" id="PS00518">
    <property type="entry name" value="ZF_RING_1"/>
    <property type="match status" value="1"/>
</dbReference>
<dbReference type="InterPro" id="IPR001841">
    <property type="entry name" value="Znf_RING"/>
</dbReference>
<dbReference type="InterPro" id="IPR017907">
    <property type="entry name" value="Znf_RING_CS"/>
</dbReference>
<evidence type="ECO:0000259" key="7">
    <source>
        <dbReference type="PROSITE" id="PS50089"/>
    </source>
</evidence>
<keyword evidence="6" id="KW-0812">Transmembrane</keyword>
<feature type="domain" description="RING-type" evidence="7">
    <location>
        <begin position="86"/>
        <end position="124"/>
    </location>
</feature>
<dbReference type="PANTHER" id="PTHR12109">
    <property type="entry name" value="RING FINGER PROTEIN 141-RELATED"/>
    <property type="match status" value="1"/>
</dbReference>
<dbReference type="InterPro" id="IPR013083">
    <property type="entry name" value="Znf_RING/FYVE/PHD"/>
</dbReference>
<comment type="caution">
    <text evidence="8">The sequence shown here is derived from an EMBL/GenBank/DDBJ whole genome shotgun (WGS) entry which is preliminary data.</text>
</comment>
<evidence type="ECO:0000256" key="6">
    <source>
        <dbReference type="SAM" id="Phobius"/>
    </source>
</evidence>
<feature type="region of interest" description="Disordered" evidence="5">
    <location>
        <begin position="1"/>
        <end position="23"/>
    </location>
</feature>
<dbReference type="EMBL" id="CAXLJM020000031">
    <property type="protein sequence ID" value="CAL8099296.1"/>
    <property type="molecule type" value="Genomic_DNA"/>
</dbReference>
<keyword evidence="6" id="KW-0472">Membrane</keyword>
<evidence type="ECO:0000256" key="3">
    <source>
        <dbReference type="ARBA" id="ARBA00022833"/>
    </source>
</evidence>
<keyword evidence="9" id="KW-1185">Reference proteome</keyword>
<dbReference type="SMART" id="SM00184">
    <property type="entry name" value="RING"/>
    <property type="match status" value="1"/>
</dbReference>
<dbReference type="Gene3D" id="3.30.40.10">
    <property type="entry name" value="Zinc/RING finger domain, C3HC4 (zinc finger)"/>
    <property type="match status" value="1"/>
</dbReference>
<organism evidence="8 9">
    <name type="scientific">Orchesella dallaii</name>
    <dbReference type="NCBI Taxonomy" id="48710"/>
    <lineage>
        <taxon>Eukaryota</taxon>
        <taxon>Metazoa</taxon>
        <taxon>Ecdysozoa</taxon>
        <taxon>Arthropoda</taxon>
        <taxon>Hexapoda</taxon>
        <taxon>Collembola</taxon>
        <taxon>Entomobryomorpha</taxon>
        <taxon>Entomobryoidea</taxon>
        <taxon>Orchesellidae</taxon>
        <taxon>Orchesellinae</taxon>
        <taxon>Orchesella</taxon>
    </lineage>
</organism>
<keyword evidence="1" id="KW-0479">Metal-binding</keyword>
<dbReference type="PROSITE" id="PS50089">
    <property type="entry name" value="ZF_RING_2"/>
    <property type="match status" value="1"/>
</dbReference>
<evidence type="ECO:0000256" key="5">
    <source>
        <dbReference type="SAM" id="MobiDB-lite"/>
    </source>
</evidence>